<organism evidence="2 3">
    <name type="scientific">Corynebacterium glyciniphilum AJ 3170</name>
    <dbReference type="NCBI Taxonomy" id="1404245"/>
    <lineage>
        <taxon>Bacteria</taxon>
        <taxon>Bacillati</taxon>
        <taxon>Actinomycetota</taxon>
        <taxon>Actinomycetes</taxon>
        <taxon>Mycobacteriales</taxon>
        <taxon>Corynebacteriaceae</taxon>
        <taxon>Corynebacterium</taxon>
    </lineage>
</organism>
<dbReference type="EMBL" id="CP006842">
    <property type="protein sequence ID" value="AHW64999.1"/>
    <property type="molecule type" value="Genomic_DNA"/>
</dbReference>
<accession>X5DUM8</accession>
<dbReference type="OrthoDB" id="4772769at2"/>
<dbReference type="Pfam" id="PF21997">
    <property type="entry name" value="DUF6928"/>
    <property type="match status" value="1"/>
</dbReference>
<dbReference type="STRING" id="1404245.CGLY_12795"/>
<evidence type="ECO:0000256" key="1">
    <source>
        <dbReference type="SAM" id="MobiDB-lite"/>
    </source>
</evidence>
<feature type="region of interest" description="Disordered" evidence="1">
    <location>
        <begin position="225"/>
        <end position="262"/>
    </location>
</feature>
<reference evidence="2 3" key="1">
    <citation type="journal article" date="2015" name="Int. J. Syst. Evol. Microbiol.">
        <title>Revisiting Corynebacterium glyciniphilum (ex Kubota et al., 1972) sp. nov., nom. rev., isolated from putrefied banana.</title>
        <authorList>
            <person name="Al-Dilaimi A."/>
            <person name="Bednarz H."/>
            <person name="Lomker A."/>
            <person name="Niehaus K."/>
            <person name="Kalinowski J."/>
            <person name="Ruckert C."/>
        </authorList>
    </citation>
    <scope>NUCLEOTIDE SEQUENCE [LARGE SCALE GENOMIC DNA]</scope>
    <source>
        <strain evidence="2">AJ 3170</strain>
    </source>
</reference>
<sequence length="314" mass="33362">MGSPDSSGSTGAPDTVVTLWFATAAVPRDVLTAEPAPDRGFARKYLAQLGVRLEAESDGTSTLFGDFSSPTHIGDFDMNRSAPPGRREFYIGGYTGLSIVQTVLPDAGLLSEVPVPLRDLIAAADIYVTCRTPDDPDGLGGFAHWSGGVLKRCFTATRDKILEDNGLPEPFEAPFWEGNVEASGIQLPFRPGEFAAAAEEYWLGFRVEREGIDIPVCAFALDGRPASRPGRRDSGSSTAPHRPVSAVTPNTPGYDDYADGKESATKATPDLLKGAALSAVTGVGRGLRGGVRLFQTGAHRIGDEVRRRARNAGR</sequence>
<dbReference type="eggNOG" id="ENOG5031CVH">
    <property type="taxonomic scope" value="Bacteria"/>
</dbReference>
<dbReference type="AlphaFoldDB" id="X5DUM8"/>
<keyword evidence="3" id="KW-1185">Reference proteome</keyword>
<dbReference type="InterPro" id="IPR053847">
    <property type="entry name" value="DUF6928"/>
</dbReference>
<proteinExistence type="predicted"/>
<dbReference type="RefSeq" id="WP_052540175.1">
    <property type="nucleotide sequence ID" value="NZ_CP006842.1"/>
</dbReference>
<evidence type="ECO:0000313" key="3">
    <source>
        <dbReference type="Proteomes" id="UP000023703"/>
    </source>
</evidence>
<gene>
    <name evidence="2" type="ORF">CGLY_12795</name>
</gene>
<name>X5DUM8_9CORY</name>
<protein>
    <submittedName>
        <fullName evidence="2">Uncharacterized protein</fullName>
    </submittedName>
</protein>
<dbReference type="HOGENOM" id="CLU_062995_0_0_11"/>
<evidence type="ECO:0000313" key="2">
    <source>
        <dbReference type="EMBL" id="AHW64999.1"/>
    </source>
</evidence>
<dbReference type="Proteomes" id="UP000023703">
    <property type="component" value="Chromosome"/>
</dbReference>
<dbReference type="KEGG" id="cgy:CGLY_12795"/>